<evidence type="ECO:0000313" key="4">
    <source>
        <dbReference type="WBParaSite" id="HCON_00123960-00001"/>
    </source>
</evidence>
<dbReference type="WBParaSite" id="HCON_00123960-00001">
    <property type="protein sequence ID" value="HCON_00123960-00001"/>
    <property type="gene ID" value="HCON_00123960"/>
</dbReference>
<proteinExistence type="predicted"/>
<sequence>MVDGDRPRLAYQSLTLCLLLFINLTALAYSECEKEINEDICPQNEGFDKDCEERCQHEYPHRLSSGCFLRSTGTLLSFFGIKSFICKCRVPEQFCIPGSTNLPNLRRSFSIQDLAGHSTLVPLMANAVCAKPTVASFSCRDEFGQYACAWQRSYGGDWYVAEPHSPMPFAPGEAPIRRYLVGVAKGGHGVLQLDTCPGKISVKFTNVSDGDVVLVDDLSAKFTECPVSTVPKDLSSDNLQRISKDTPKSVEIPYAVDKSEAILSPTGTSIKKSFELHLGAHSNEKDSKYILHDRAALKKRLCREGECTTIVHRSVPLPYDQICIGRLGLLQCRQKCYNDGTDGKTARCVRQREYPFNKRCLCQLRRSPTRRVDGGNRPPSTKHRKERKQHPVARHNITDHIRPRASAQNHQQDEVSRNEVTEELNICARLDGDEVCDRSCKKSSNNSSGRCQAAGDQITCRCSYCLTSLCDFEKDHECGWIDMHTVGKNYGNFSIASKQNQTNRYGISQLDGGGYAGLFRRGPFRGPIALSLDVYPTEGIDVRICVEDIQRCQIQKVEPKAWNRVRARIRVKQVDRIFLLFYNSANESRTMAMDNVSLKSGQCANV</sequence>
<keyword evidence="2" id="KW-0732">Signal</keyword>
<evidence type="ECO:0000256" key="1">
    <source>
        <dbReference type="SAM" id="MobiDB-lite"/>
    </source>
</evidence>
<dbReference type="Proteomes" id="UP000025227">
    <property type="component" value="Unplaced"/>
</dbReference>
<evidence type="ECO:0000256" key="2">
    <source>
        <dbReference type="SAM" id="SignalP"/>
    </source>
</evidence>
<protein>
    <submittedName>
        <fullName evidence="4">Thyroglobulin type-1 domain-containing protein</fullName>
    </submittedName>
</protein>
<organism evidence="3 4">
    <name type="scientific">Haemonchus contortus</name>
    <name type="common">Barber pole worm</name>
    <dbReference type="NCBI Taxonomy" id="6289"/>
    <lineage>
        <taxon>Eukaryota</taxon>
        <taxon>Metazoa</taxon>
        <taxon>Ecdysozoa</taxon>
        <taxon>Nematoda</taxon>
        <taxon>Chromadorea</taxon>
        <taxon>Rhabditida</taxon>
        <taxon>Rhabditina</taxon>
        <taxon>Rhabditomorpha</taxon>
        <taxon>Strongyloidea</taxon>
        <taxon>Trichostrongylidae</taxon>
        <taxon>Haemonchus</taxon>
    </lineage>
</organism>
<feature type="region of interest" description="Disordered" evidence="1">
    <location>
        <begin position="369"/>
        <end position="417"/>
    </location>
</feature>
<feature type="signal peptide" evidence="2">
    <location>
        <begin position="1"/>
        <end position="28"/>
    </location>
</feature>
<name>A0A7I4YQB5_HAECO</name>
<accession>A0A7I4YQB5</accession>
<dbReference type="OMA" id="NEDICPQ"/>
<dbReference type="OrthoDB" id="5793558at2759"/>
<keyword evidence="3" id="KW-1185">Reference proteome</keyword>
<reference evidence="4" key="1">
    <citation type="submission" date="2020-12" db="UniProtKB">
        <authorList>
            <consortium name="WormBaseParasite"/>
        </authorList>
    </citation>
    <scope>IDENTIFICATION</scope>
    <source>
        <strain evidence="4">MHco3</strain>
    </source>
</reference>
<evidence type="ECO:0000313" key="3">
    <source>
        <dbReference type="Proteomes" id="UP000025227"/>
    </source>
</evidence>
<dbReference type="AlphaFoldDB" id="A0A7I4YQB5"/>
<feature type="chain" id="PRO_5029783688" evidence="2">
    <location>
        <begin position="29"/>
        <end position="606"/>
    </location>
</feature>
<feature type="compositionally biased region" description="Basic residues" evidence="1">
    <location>
        <begin position="380"/>
        <end position="393"/>
    </location>
</feature>